<dbReference type="AlphaFoldDB" id="A0AA37L6W3"/>
<proteinExistence type="predicted"/>
<evidence type="ECO:0000256" key="1">
    <source>
        <dbReference type="SAM" id="Coils"/>
    </source>
</evidence>
<gene>
    <name evidence="2" type="ORF">ColSpa_01920</name>
</gene>
<keyword evidence="3" id="KW-1185">Reference proteome</keyword>
<evidence type="ECO:0000313" key="3">
    <source>
        <dbReference type="Proteomes" id="UP001055115"/>
    </source>
</evidence>
<comment type="caution">
    <text evidence="2">The sequence shown here is derived from an EMBL/GenBank/DDBJ whole genome shotgun (WGS) entry which is preliminary data.</text>
</comment>
<protein>
    <submittedName>
        <fullName evidence="2">Uncharacterized protein</fullName>
    </submittedName>
</protein>
<dbReference type="EMBL" id="BQXU01000003">
    <property type="protein sequence ID" value="GKT41739.1"/>
    <property type="molecule type" value="Genomic_DNA"/>
</dbReference>
<sequence length="172" mass="18684">MSEQPKHPVPIVVDEITKAPGNSLFELRSFMRPGPNLVLKSAQWLNRNRKDWNEGTAASQSSKVYQKLEKKVDSLVDDVSKFVASGTELNNSVKQMAEMYEQNLEATTRDAQDISQSIGKLSKNGTKAFEAVTSNADAATASACAVQDAAAATKEAMDTLNQSLRNVHVVAN</sequence>
<accession>A0AA37L6W3</accession>
<evidence type="ECO:0000313" key="2">
    <source>
        <dbReference type="EMBL" id="GKT41739.1"/>
    </source>
</evidence>
<name>A0AA37L6W3_9PEZI</name>
<feature type="coiled-coil region" evidence="1">
    <location>
        <begin position="90"/>
        <end position="117"/>
    </location>
</feature>
<reference evidence="2 3" key="1">
    <citation type="submission" date="2022-03" db="EMBL/GenBank/DDBJ databases">
        <title>Genome data of Colletotrichum spp.</title>
        <authorList>
            <person name="Utami Y.D."/>
            <person name="Hiruma K."/>
        </authorList>
    </citation>
    <scope>NUCLEOTIDE SEQUENCE [LARGE SCALE GENOMIC DNA]</scope>
    <source>
        <strain evidence="2 3">MAFF 239500</strain>
    </source>
</reference>
<dbReference type="GeneID" id="73322722"/>
<dbReference type="RefSeq" id="XP_049124089.1">
    <property type="nucleotide sequence ID" value="XM_049268132.1"/>
</dbReference>
<dbReference type="Proteomes" id="UP001055115">
    <property type="component" value="Unassembled WGS sequence"/>
</dbReference>
<keyword evidence="1" id="KW-0175">Coiled coil</keyword>
<organism evidence="2 3">
    <name type="scientific">Colletotrichum spaethianum</name>
    <dbReference type="NCBI Taxonomy" id="700344"/>
    <lineage>
        <taxon>Eukaryota</taxon>
        <taxon>Fungi</taxon>
        <taxon>Dikarya</taxon>
        <taxon>Ascomycota</taxon>
        <taxon>Pezizomycotina</taxon>
        <taxon>Sordariomycetes</taxon>
        <taxon>Hypocreomycetidae</taxon>
        <taxon>Glomerellales</taxon>
        <taxon>Glomerellaceae</taxon>
        <taxon>Colletotrichum</taxon>
        <taxon>Colletotrichum spaethianum species complex</taxon>
    </lineage>
</organism>